<keyword evidence="2" id="KW-1015">Disulfide bond</keyword>
<evidence type="ECO:0000256" key="4">
    <source>
        <dbReference type="SAM" id="SignalP"/>
    </source>
</evidence>
<dbReference type="PANTHER" id="PTHR16423">
    <property type="entry name" value="TREM-LIKE TRANSCRIPT PROTEIN"/>
    <property type="match status" value="1"/>
</dbReference>
<dbReference type="Pfam" id="PF07686">
    <property type="entry name" value="V-set"/>
    <property type="match status" value="1"/>
</dbReference>
<dbReference type="CDD" id="cd05716">
    <property type="entry name" value="IgV_pIgR_like"/>
    <property type="match status" value="1"/>
</dbReference>
<feature type="chain" id="PRO_5018225442" evidence="4">
    <location>
        <begin position="22"/>
        <end position="226"/>
    </location>
</feature>
<evidence type="ECO:0000256" key="1">
    <source>
        <dbReference type="ARBA" id="ARBA00022729"/>
    </source>
</evidence>
<dbReference type="RefSeq" id="XP_021570158.1">
    <property type="nucleotide sequence ID" value="XM_021714483.1"/>
</dbReference>
<sequence length="226" mass="24527">MAWGGLQLLLLLVMLVLLASGDMEGSGKGEVGFSQDSDLRVPYAGSQGKVVPEELHEVPGQTLLLQCQYSPKKGSYVRKAWCQQTSPNRCNILITSSKPRTAAQATRYTIWDETTAGFFNITMSDLTEEDSGSYWCGIYNSSQNFITVLRNISLVVAPAPTTSMWTHAWFPTKTALITSPEGTSGPTFINSSETRKSRAPPCLGSSVPKLLVSVLCGLLMAKDLVL</sequence>
<protein>
    <submittedName>
        <fullName evidence="7">Trem-like transcript 4 protein</fullName>
    </submittedName>
</protein>
<dbReference type="InterPro" id="IPR007110">
    <property type="entry name" value="Ig-like_dom"/>
</dbReference>
<dbReference type="AlphaFoldDB" id="A0A3Q0E826"/>
<evidence type="ECO:0000313" key="7">
    <source>
        <dbReference type="RefSeq" id="XP_021570158.1"/>
    </source>
</evidence>
<evidence type="ECO:0000256" key="3">
    <source>
        <dbReference type="ARBA" id="ARBA00023319"/>
    </source>
</evidence>
<proteinExistence type="predicted"/>
<organism evidence="6 7">
    <name type="scientific">Carlito syrichta</name>
    <name type="common">Philippine tarsier</name>
    <name type="synonym">Tarsius syrichta</name>
    <dbReference type="NCBI Taxonomy" id="1868482"/>
    <lineage>
        <taxon>Eukaryota</taxon>
        <taxon>Metazoa</taxon>
        <taxon>Chordata</taxon>
        <taxon>Craniata</taxon>
        <taxon>Vertebrata</taxon>
        <taxon>Euteleostomi</taxon>
        <taxon>Mammalia</taxon>
        <taxon>Eutheria</taxon>
        <taxon>Euarchontoglires</taxon>
        <taxon>Primates</taxon>
        <taxon>Haplorrhini</taxon>
        <taxon>Tarsiiformes</taxon>
        <taxon>Tarsiidae</taxon>
        <taxon>Carlito</taxon>
    </lineage>
</organism>
<dbReference type="GO" id="GO:0034157">
    <property type="term" value="P:positive regulation of toll-like receptor 7 signaling pathway"/>
    <property type="evidence" value="ECO:0007669"/>
    <property type="project" value="TreeGrafter"/>
</dbReference>
<dbReference type="KEGG" id="csyr:103264460"/>
<dbReference type="Gene3D" id="2.60.40.10">
    <property type="entry name" value="Immunoglobulins"/>
    <property type="match status" value="1"/>
</dbReference>
<dbReference type="FunFam" id="2.60.40.10:FF:000370">
    <property type="entry name" value="CMRF35-like molecule 1"/>
    <property type="match status" value="1"/>
</dbReference>
<keyword evidence="6" id="KW-1185">Reference proteome</keyword>
<dbReference type="GO" id="GO:0009986">
    <property type="term" value="C:cell surface"/>
    <property type="evidence" value="ECO:0007669"/>
    <property type="project" value="TreeGrafter"/>
</dbReference>
<dbReference type="InterPro" id="IPR052314">
    <property type="entry name" value="Immune_rcpt_domain"/>
</dbReference>
<dbReference type="InterPro" id="IPR003599">
    <property type="entry name" value="Ig_sub"/>
</dbReference>
<dbReference type="PROSITE" id="PS50835">
    <property type="entry name" value="IG_LIKE"/>
    <property type="match status" value="1"/>
</dbReference>
<keyword evidence="1 4" id="KW-0732">Signal</keyword>
<dbReference type="InterPro" id="IPR036179">
    <property type="entry name" value="Ig-like_dom_sf"/>
</dbReference>
<dbReference type="PANTHER" id="PTHR16423:SF9">
    <property type="entry name" value="TREM-LIKE TRANSCRIPT 4 PROTEIN"/>
    <property type="match status" value="1"/>
</dbReference>
<dbReference type="SMART" id="SM00409">
    <property type="entry name" value="IG"/>
    <property type="match status" value="1"/>
</dbReference>
<evidence type="ECO:0000256" key="2">
    <source>
        <dbReference type="ARBA" id="ARBA00023157"/>
    </source>
</evidence>
<dbReference type="OrthoDB" id="9805957at2759"/>
<dbReference type="GO" id="GO:0038023">
    <property type="term" value="F:signaling receptor activity"/>
    <property type="evidence" value="ECO:0007669"/>
    <property type="project" value="TreeGrafter"/>
</dbReference>
<evidence type="ECO:0000313" key="6">
    <source>
        <dbReference type="Proteomes" id="UP000189704"/>
    </source>
</evidence>
<name>A0A3Q0E826_CARSF</name>
<keyword evidence="3" id="KW-0393">Immunoglobulin domain</keyword>
<accession>A0A3Q0E826</accession>
<dbReference type="InterPro" id="IPR013783">
    <property type="entry name" value="Ig-like_fold"/>
</dbReference>
<reference evidence="7" key="1">
    <citation type="submission" date="2025-08" db="UniProtKB">
        <authorList>
            <consortium name="RefSeq"/>
        </authorList>
    </citation>
    <scope>IDENTIFICATION</scope>
</reference>
<gene>
    <name evidence="7" type="primary">TREML4</name>
</gene>
<dbReference type="GeneID" id="103264460"/>
<feature type="signal peptide" evidence="4">
    <location>
        <begin position="1"/>
        <end position="21"/>
    </location>
</feature>
<evidence type="ECO:0000259" key="5">
    <source>
        <dbReference type="PROSITE" id="PS50835"/>
    </source>
</evidence>
<dbReference type="InterPro" id="IPR013106">
    <property type="entry name" value="Ig_V-set"/>
</dbReference>
<dbReference type="STRING" id="1868482.ENSTSYP00000010297"/>
<dbReference type="Proteomes" id="UP000189704">
    <property type="component" value="Unplaced"/>
</dbReference>
<dbReference type="CTD" id="285852"/>
<dbReference type="SUPFAM" id="SSF48726">
    <property type="entry name" value="Immunoglobulin"/>
    <property type="match status" value="1"/>
</dbReference>
<feature type="domain" description="Ig-like" evidence="5">
    <location>
        <begin position="42"/>
        <end position="153"/>
    </location>
</feature>